<evidence type="ECO:0000313" key="3">
    <source>
        <dbReference type="Proteomes" id="UP000887159"/>
    </source>
</evidence>
<dbReference type="EMBL" id="BMAU01021004">
    <property type="protein sequence ID" value="GFX86338.1"/>
    <property type="molecule type" value="Genomic_DNA"/>
</dbReference>
<proteinExistence type="predicted"/>
<accession>A0A8X6UST3</accession>
<gene>
    <name evidence="2" type="ORF">TNCV_2562201</name>
</gene>
<evidence type="ECO:0000256" key="1">
    <source>
        <dbReference type="SAM" id="MobiDB-lite"/>
    </source>
</evidence>
<dbReference type="Proteomes" id="UP000887159">
    <property type="component" value="Unassembled WGS sequence"/>
</dbReference>
<evidence type="ECO:0000313" key="2">
    <source>
        <dbReference type="EMBL" id="GFX86338.1"/>
    </source>
</evidence>
<feature type="compositionally biased region" description="Basic and acidic residues" evidence="1">
    <location>
        <begin position="1"/>
        <end position="51"/>
    </location>
</feature>
<feature type="compositionally biased region" description="Basic and acidic residues" evidence="1">
    <location>
        <begin position="60"/>
        <end position="74"/>
    </location>
</feature>
<protein>
    <submittedName>
        <fullName evidence="2">Uncharacterized protein</fullName>
    </submittedName>
</protein>
<reference evidence="2" key="1">
    <citation type="submission" date="2020-08" db="EMBL/GenBank/DDBJ databases">
        <title>Multicomponent nature underlies the extraordinary mechanical properties of spider dragline silk.</title>
        <authorList>
            <person name="Kono N."/>
            <person name="Nakamura H."/>
            <person name="Mori M."/>
            <person name="Yoshida Y."/>
            <person name="Ohtoshi R."/>
            <person name="Malay A.D."/>
            <person name="Moran D.A.P."/>
            <person name="Tomita M."/>
            <person name="Numata K."/>
            <person name="Arakawa K."/>
        </authorList>
    </citation>
    <scope>NUCLEOTIDE SEQUENCE</scope>
</reference>
<organism evidence="2 3">
    <name type="scientific">Trichonephila clavipes</name>
    <name type="common">Golden silk orbweaver</name>
    <name type="synonym">Nephila clavipes</name>
    <dbReference type="NCBI Taxonomy" id="2585209"/>
    <lineage>
        <taxon>Eukaryota</taxon>
        <taxon>Metazoa</taxon>
        <taxon>Ecdysozoa</taxon>
        <taxon>Arthropoda</taxon>
        <taxon>Chelicerata</taxon>
        <taxon>Arachnida</taxon>
        <taxon>Araneae</taxon>
        <taxon>Araneomorphae</taxon>
        <taxon>Entelegynae</taxon>
        <taxon>Araneoidea</taxon>
        <taxon>Nephilidae</taxon>
        <taxon>Trichonephila</taxon>
    </lineage>
</organism>
<feature type="region of interest" description="Disordered" evidence="1">
    <location>
        <begin position="1"/>
        <end position="74"/>
    </location>
</feature>
<dbReference type="AlphaFoldDB" id="A0A8X6UST3"/>
<keyword evidence="3" id="KW-1185">Reference proteome</keyword>
<name>A0A8X6UST3_TRICX</name>
<sequence>MAEISHEHSLESAGKEATNELPRENRGFSERTLDAEVDDPGLKIEQRERWPSTDPPTRCSQERSAGHSQHYRED</sequence>
<comment type="caution">
    <text evidence="2">The sequence shown here is derived from an EMBL/GenBank/DDBJ whole genome shotgun (WGS) entry which is preliminary data.</text>
</comment>